<accession>A0A1H8U7W9</accession>
<dbReference type="Proteomes" id="UP000198775">
    <property type="component" value="Unassembled WGS sequence"/>
</dbReference>
<dbReference type="SUPFAM" id="SSF57783">
    <property type="entry name" value="Zinc beta-ribbon"/>
    <property type="match status" value="1"/>
</dbReference>
<evidence type="ECO:0000313" key="2">
    <source>
        <dbReference type="Proteomes" id="UP000198775"/>
    </source>
</evidence>
<dbReference type="RefSeq" id="WP_092663300.1">
    <property type="nucleotide sequence ID" value="NZ_FOCX01000026.1"/>
</dbReference>
<sequence length="112" mass="12734">MTDTDRSKESENKTNNGTVRYGVPLQTAYALASSFRDSDRPTHEVFCILADLHGDIPGEWMVKPDMMIDECPECGSTHVDHESDTQYCRACAAHWPFNQPDRAFYPHRRSVA</sequence>
<protein>
    <submittedName>
        <fullName evidence="1">Uncharacterized protein</fullName>
    </submittedName>
</protein>
<dbReference type="EMBL" id="FOCX01000026">
    <property type="protein sequence ID" value="SEO98943.1"/>
    <property type="molecule type" value="Genomic_DNA"/>
</dbReference>
<reference evidence="2" key="1">
    <citation type="submission" date="2016-10" db="EMBL/GenBank/DDBJ databases">
        <authorList>
            <person name="Varghese N."/>
            <person name="Submissions S."/>
        </authorList>
    </citation>
    <scope>NUCLEOTIDE SEQUENCE [LARGE SCALE GENOMIC DNA]</scope>
    <source>
        <strain evidence="2">IBRC-M 10043</strain>
    </source>
</reference>
<organism evidence="1 2">
    <name type="scientific">Halorientalis persicus</name>
    <dbReference type="NCBI Taxonomy" id="1367881"/>
    <lineage>
        <taxon>Archaea</taxon>
        <taxon>Methanobacteriati</taxon>
        <taxon>Methanobacteriota</taxon>
        <taxon>Stenosarchaea group</taxon>
        <taxon>Halobacteria</taxon>
        <taxon>Halobacteriales</taxon>
        <taxon>Haloarculaceae</taxon>
        <taxon>Halorientalis</taxon>
    </lineage>
</organism>
<keyword evidence="2" id="KW-1185">Reference proteome</keyword>
<proteinExistence type="predicted"/>
<evidence type="ECO:0000313" key="1">
    <source>
        <dbReference type="EMBL" id="SEO98943.1"/>
    </source>
</evidence>
<dbReference type="AlphaFoldDB" id="A0A1H8U7W9"/>
<gene>
    <name evidence="1" type="ORF">SAMN05216388_10262</name>
</gene>
<name>A0A1H8U7W9_9EURY</name>